<comment type="similarity">
    <text evidence="1">Belongs to the thioredoxin family. DsbA subfamily.</text>
</comment>
<dbReference type="AlphaFoldDB" id="A0A1F7VDP1"/>
<evidence type="ECO:0000256" key="4">
    <source>
        <dbReference type="ARBA" id="ARBA00023157"/>
    </source>
</evidence>
<dbReference type="InterPro" id="IPR012336">
    <property type="entry name" value="Thioredoxin-like_fold"/>
</dbReference>
<dbReference type="Proteomes" id="UP000178264">
    <property type="component" value="Unassembled WGS sequence"/>
</dbReference>
<dbReference type="Gene3D" id="3.40.30.10">
    <property type="entry name" value="Glutaredoxin"/>
    <property type="match status" value="1"/>
</dbReference>
<dbReference type="PROSITE" id="PS51352">
    <property type="entry name" value="THIOREDOXIN_2"/>
    <property type="match status" value="1"/>
</dbReference>
<keyword evidence="4" id="KW-1015">Disulfide bond</keyword>
<dbReference type="GO" id="GO:0016491">
    <property type="term" value="F:oxidoreductase activity"/>
    <property type="evidence" value="ECO:0007669"/>
    <property type="project" value="UniProtKB-KW"/>
</dbReference>
<feature type="domain" description="Thioredoxin" evidence="6">
    <location>
        <begin position="1"/>
        <end position="174"/>
    </location>
</feature>
<evidence type="ECO:0000313" key="7">
    <source>
        <dbReference type="EMBL" id="OGL88680.1"/>
    </source>
</evidence>
<dbReference type="PANTHER" id="PTHR13887">
    <property type="entry name" value="GLUTATHIONE S-TRANSFERASE KAPPA"/>
    <property type="match status" value="1"/>
</dbReference>
<gene>
    <name evidence="7" type="ORF">A3I42_02250</name>
</gene>
<reference evidence="7 8" key="1">
    <citation type="journal article" date="2016" name="Nat. Commun.">
        <title>Thousands of microbial genomes shed light on interconnected biogeochemical processes in an aquifer system.</title>
        <authorList>
            <person name="Anantharaman K."/>
            <person name="Brown C.T."/>
            <person name="Hug L.A."/>
            <person name="Sharon I."/>
            <person name="Castelle C.J."/>
            <person name="Probst A.J."/>
            <person name="Thomas B.C."/>
            <person name="Singh A."/>
            <person name="Wilkins M.J."/>
            <person name="Karaoz U."/>
            <person name="Brodie E.L."/>
            <person name="Williams K.H."/>
            <person name="Hubbard S.S."/>
            <person name="Banfield J.F."/>
        </authorList>
    </citation>
    <scope>NUCLEOTIDE SEQUENCE [LARGE SCALE GENOMIC DNA]</scope>
</reference>
<proteinExistence type="inferred from homology"/>
<dbReference type="InterPro" id="IPR013766">
    <property type="entry name" value="Thioredoxin_domain"/>
</dbReference>
<evidence type="ECO:0000256" key="1">
    <source>
        <dbReference type="ARBA" id="ARBA00005791"/>
    </source>
</evidence>
<dbReference type="EMBL" id="MGER01000017">
    <property type="protein sequence ID" value="OGL88680.1"/>
    <property type="molecule type" value="Genomic_DNA"/>
</dbReference>
<keyword evidence="3" id="KW-0560">Oxidoreductase</keyword>
<accession>A0A1F7VDP1</accession>
<protein>
    <recommendedName>
        <fullName evidence="6">Thioredoxin domain-containing protein</fullName>
    </recommendedName>
</protein>
<keyword evidence="5" id="KW-0676">Redox-active center</keyword>
<keyword evidence="2" id="KW-0732">Signal</keyword>
<evidence type="ECO:0000313" key="8">
    <source>
        <dbReference type="Proteomes" id="UP000178264"/>
    </source>
</evidence>
<organism evidence="7 8">
    <name type="scientific">Candidatus Uhrbacteria bacterium RIFCSPLOWO2_02_FULL_49_11</name>
    <dbReference type="NCBI Taxonomy" id="1802409"/>
    <lineage>
        <taxon>Bacteria</taxon>
        <taxon>Candidatus Uhriibacteriota</taxon>
    </lineage>
</organism>
<evidence type="ECO:0000256" key="2">
    <source>
        <dbReference type="ARBA" id="ARBA00022729"/>
    </source>
</evidence>
<dbReference type="PANTHER" id="PTHR13887:SF14">
    <property type="entry name" value="DISULFIDE BOND FORMATION PROTEIN D"/>
    <property type="match status" value="1"/>
</dbReference>
<name>A0A1F7VDP1_9BACT</name>
<comment type="caution">
    <text evidence="7">The sequence shown here is derived from an EMBL/GenBank/DDBJ whole genome shotgun (WGS) entry which is preliminary data.</text>
</comment>
<dbReference type="SUPFAM" id="SSF52833">
    <property type="entry name" value="Thioredoxin-like"/>
    <property type="match status" value="1"/>
</dbReference>
<sequence length="183" mass="20662">MAARQQLWTSDDPVRGNIEAQVSIIEFSDFECPYCGEEYPIIKQLLDTYGTQIRFQYRDFPISDAHQNAQSAAEAAECAHAQGKFWEYHDILFEHQDSLAREDLGRYARDTGLDLKLFNQCLDGRSKTNEVIADFDDGRALGVGGTPTFFINGTKYAGVLSEEEFTEIIEGLLGQGRQVSSFW</sequence>
<evidence type="ECO:0000256" key="3">
    <source>
        <dbReference type="ARBA" id="ARBA00023002"/>
    </source>
</evidence>
<evidence type="ECO:0000256" key="5">
    <source>
        <dbReference type="ARBA" id="ARBA00023284"/>
    </source>
</evidence>
<dbReference type="Pfam" id="PF13462">
    <property type="entry name" value="Thioredoxin_4"/>
    <property type="match status" value="1"/>
</dbReference>
<dbReference type="InterPro" id="IPR036249">
    <property type="entry name" value="Thioredoxin-like_sf"/>
</dbReference>
<evidence type="ECO:0000259" key="6">
    <source>
        <dbReference type="PROSITE" id="PS51352"/>
    </source>
</evidence>